<dbReference type="FunFam" id="1.20.1540.10:FF:000012">
    <property type="entry name" value="Rhomboid family protein"/>
    <property type="match status" value="1"/>
</dbReference>
<dbReference type="InterPro" id="IPR050925">
    <property type="entry name" value="Rhomboid_protease_S54"/>
</dbReference>
<evidence type="ECO:0000256" key="6">
    <source>
        <dbReference type="ARBA" id="ARBA00023136"/>
    </source>
</evidence>
<dbReference type="GO" id="GO:0004252">
    <property type="term" value="F:serine-type endopeptidase activity"/>
    <property type="evidence" value="ECO:0007669"/>
    <property type="project" value="InterPro"/>
</dbReference>
<evidence type="ECO:0000256" key="3">
    <source>
        <dbReference type="ARBA" id="ARBA00022692"/>
    </source>
</evidence>
<protein>
    <recommendedName>
        <fullName evidence="8">Peptidase S54 rhomboid domain-containing protein</fullName>
    </recommendedName>
</protein>
<feature type="transmembrane region" description="Helical" evidence="7">
    <location>
        <begin position="433"/>
        <end position="450"/>
    </location>
</feature>
<evidence type="ECO:0000256" key="4">
    <source>
        <dbReference type="ARBA" id="ARBA00022801"/>
    </source>
</evidence>
<dbReference type="InterPro" id="IPR022764">
    <property type="entry name" value="Peptidase_S54_rhomboid_dom"/>
</dbReference>
<evidence type="ECO:0000256" key="2">
    <source>
        <dbReference type="ARBA" id="ARBA00009045"/>
    </source>
</evidence>
<evidence type="ECO:0000313" key="9">
    <source>
        <dbReference type="EMBL" id="RDW94548.1"/>
    </source>
</evidence>
<dbReference type="Gene3D" id="1.20.1540.10">
    <property type="entry name" value="Rhomboid-like"/>
    <property type="match status" value="1"/>
</dbReference>
<evidence type="ECO:0000256" key="1">
    <source>
        <dbReference type="ARBA" id="ARBA00004141"/>
    </source>
</evidence>
<keyword evidence="3 7" id="KW-0812">Transmembrane</keyword>
<evidence type="ECO:0000256" key="7">
    <source>
        <dbReference type="SAM" id="Phobius"/>
    </source>
</evidence>
<dbReference type="Pfam" id="PF01694">
    <property type="entry name" value="Rhomboid"/>
    <property type="match status" value="1"/>
</dbReference>
<evidence type="ECO:0000313" key="10">
    <source>
        <dbReference type="Proteomes" id="UP000256328"/>
    </source>
</evidence>
<dbReference type="PANTHER" id="PTHR43731">
    <property type="entry name" value="RHOMBOID PROTEASE"/>
    <property type="match status" value="1"/>
</dbReference>
<feature type="transmembrane region" description="Helical" evidence="7">
    <location>
        <begin position="379"/>
        <end position="397"/>
    </location>
</feature>
<organism evidence="9 10">
    <name type="scientific">Coleophoma crateriformis</name>
    <dbReference type="NCBI Taxonomy" id="565419"/>
    <lineage>
        <taxon>Eukaryota</taxon>
        <taxon>Fungi</taxon>
        <taxon>Dikarya</taxon>
        <taxon>Ascomycota</taxon>
        <taxon>Pezizomycotina</taxon>
        <taxon>Leotiomycetes</taxon>
        <taxon>Helotiales</taxon>
        <taxon>Dermateaceae</taxon>
        <taxon>Coleophoma</taxon>
    </lineage>
</organism>
<feature type="transmembrane region" description="Helical" evidence="7">
    <location>
        <begin position="326"/>
        <end position="346"/>
    </location>
</feature>
<feature type="transmembrane region" description="Helical" evidence="7">
    <location>
        <begin position="403"/>
        <end position="426"/>
    </location>
</feature>
<accession>A0A3D8T963</accession>
<dbReference type="EMBL" id="PDLN01000001">
    <property type="protein sequence ID" value="RDW94548.1"/>
    <property type="molecule type" value="Genomic_DNA"/>
</dbReference>
<keyword evidence="4" id="KW-0378">Hydrolase</keyword>
<comment type="subcellular location">
    <subcellularLocation>
        <location evidence="1">Membrane</location>
        <topology evidence="1">Multi-pass membrane protein</topology>
    </subcellularLocation>
</comment>
<reference evidence="9 10" key="1">
    <citation type="journal article" date="2018" name="IMA Fungus">
        <title>IMA Genome-F 9: Draft genome sequence of Annulohypoxylon stygium, Aspergillus mulundensis, Berkeleyomyces basicola (syn. Thielaviopsis basicola), Ceratocystis smalleyi, two Cercospora beticola strains, Coleophoma cylindrospora, Fusarium fracticaudum, Phialophora cf. hyalina, and Morchella septimelata.</title>
        <authorList>
            <person name="Wingfield B.D."/>
            <person name="Bills G.F."/>
            <person name="Dong Y."/>
            <person name="Huang W."/>
            <person name="Nel W.J."/>
            <person name="Swalarsk-Parry B.S."/>
            <person name="Vaghefi N."/>
            <person name="Wilken P.M."/>
            <person name="An Z."/>
            <person name="de Beer Z.W."/>
            <person name="De Vos L."/>
            <person name="Chen L."/>
            <person name="Duong T.A."/>
            <person name="Gao Y."/>
            <person name="Hammerbacher A."/>
            <person name="Kikkert J.R."/>
            <person name="Li Y."/>
            <person name="Li H."/>
            <person name="Li K."/>
            <person name="Li Q."/>
            <person name="Liu X."/>
            <person name="Ma X."/>
            <person name="Naidoo K."/>
            <person name="Pethybridge S.J."/>
            <person name="Sun J."/>
            <person name="Steenkamp E.T."/>
            <person name="van der Nest M.A."/>
            <person name="van Wyk S."/>
            <person name="Wingfield M.J."/>
            <person name="Xiong C."/>
            <person name="Yue Q."/>
            <person name="Zhang X."/>
        </authorList>
    </citation>
    <scope>NUCLEOTIDE SEQUENCE [LARGE SCALE GENOMIC DNA]</scope>
    <source>
        <strain evidence="9 10">BP5796</strain>
    </source>
</reference>
<feature type="transmembrane region" description="Helical" evidence="7">
    <location>
        <begin position="289"/>
        <end position="311"/>
    </location>
</feature>
<evidence type="ECO:0000256" key="5">
    <source>
        <dbReference type="ARBA" id="ARBA00022989"/>
    </source>
</evidence>
<keyword evidence="5 7" id="KW-1133">Transmembrane helix</keyword>
<feature type="transmembrane region" description="Helical" evidence="7">
    <location>
        <begin position="470"/>
        <end position="489"/>
    </location>
</feature>
<dbReference type="GO" id="GO:0006465">
    <property type="term" value="P:signal peptide processing"/>
    <property type="evidence" value="ECO:0007669"/>
    <property type="project" value="TreeGrafter"/>
</dbReference>
<sequence>MNTLCPLARRTICHPPQPILQTCLRVDSLAARLARGSNRTYFILARSSPRRVKPSIRIWSTSNPLLGLQVRNFASRRIITEWEELPKDYEDEQGLEFRNNLLSKQEIQRFVGKDIEPDMGNQLLRVMHGRRVAGTLSDPSYTRFSGFSELAHQRALAWLRQNVPVDEDHNEGMRAQEELRAMNEELISDAERIGLYQPNSTPRAEGESVHGVGVFEKIRKAKEEAFEAQEEARKKQKAEIQQVTGTLQTVGHSNVELRRPGENPKLKYYLERAKVLPDAPPEMSKFQRLWPSALMTLAVIGGSVMFAQLYTPPPNSARMFPDEPPAAVTVNAIMAANVLIFALWRFPPAFRMLEKYFISVPGYPRALSMLGNVFSHKDFSHLFLNMLGVWFAGTRLHDDVGRANFLAIYLSAGVIGSFTSLSYFVARSYFMSSSLGASGALMGIGSAYLWLHSDSYMKFFGFPPDPAKGISGSAILAALLCYEVGSILLSRRSGMGFKHDHASHLGGAFAGIVAAQILKHNAAEKKRKELERRKNLGFLDKIKEGRL</sequence>
<comment type="similarity">
    <text evidence="2">Belongs to the peptidase S54 family.</text>
</comment>
<dbReference type="OrthoDB" id="10260614at2759"/>
<gene>
    <name evidence="9" type="ORF">BP5796_00311</name>
</gene>
<dbReference type="PANTHER" id="PTHR43731:SF14">
    <property type="entry name" value="PRESENILIN-ASSOCIATED RHOMBOID-LIKE PROTEIN, MITOCHONDRIAL"/>
    <property type="match status" value="1"/>
</dbReference>
<dbReference type="GO" id="GO:0016020">
    <property type="term" value="C:membrane"/>
    <property type="evidence" value="ECO:0007669"/>
    <property type="project" value="UniProtKB-SubCell"/>
</dbReference>
<dbReference type="Proteomes" id="UP000256328">
    <property type="component" value="Unassembled WGS sequence"/>
</dbReference>
<keyword evidence="10" id="KW-1185">Reference proteome</keyword>
<dbReference type="AlphaFoldDB" id="A0A3D8T963"/>
<keyword evidence="6 7" id="KW-0472">Membrane</keyword>
<dbReference type="SUPFAM" id="SSF144091">
    <property type="entry name" value="Rhomboid-like"/>
    <property type="match status" value="1"/>
</dbReference>
<name>A0A3D8T963_9HELO</name>
<feature type="domain" description="Peptidase S54 rhomboid" evidence="8">
    <location>
        <begin position="369"/>
        <end position="518"/>
    </location>
</feature>
<comment type="caution">
    <text evidence="9">The sequence shown here is derived from an EMBL/GenBank/DDBJ whole genome shotgun (WGS) entry which is preliminary data.</text>
</comment>
<dbReference type="InterPro" id="IPR035952">
    <property type="entry name" value="Rhomboid-like_sf"/>
</dbReference>
<proteinExistence type="inferred from homology"/>
<evidence type="ECO:0000259" key="8">
    <source>
        <dbReference type="Pfam" id="PF01694"/>
    </source>
</evidence>